<proteinExistence type="predicted"/>
<name>A0A919XET2_9BACL</name>
<organism evidence="2 3">
    <name type="scientific">Paenibacillus albilobatus</name>
    <dbReference type="NCBI Taxonomy" id="2716884"/>
    <lineage>
        <taxon>Bacteria</taxon>
        <taxon>Bacillati</taxon>
        <taxon>Bacillota</taxon>
        <taxon>Bacilli</taxon>
        <taxon>Bacillales</taxon>
        <taxon>Paenibacillaceae</taxon>
        <taxon>Paenibacillus</taxon>
    </lineage>
</organism>
<dbReference type="Proteomes" id="UP000679779">
    <property type="component" value="Unassembled WGS sequence"/>
</dbReference>
<dbReference type="AlphaFoldDB" id="A0A919XET2"/>
<dbReference type="EMBL" id="BORQ01000002">
    <property type="protein sequence ID" value="GIO30856.1"/>
    <property type="molecule type" value="Genomic_DNA"/>
</dbReference>
<sequence length="73" mass="8302">MICIRFAYFGLVYGKIFYQAVQRIHMDIVRIYIDVARHGAKTHSLKQKPAAPADQPAIPGLPKPVAHPLQRMF</sequence>
<evidence type="ECO:0000256" key="1">
    <source>
        <dbReference type="SAM" id="MobiDB-lite"/>
    </source>
</evidence>
<keyword evidence="3" id="KW-1185">Reference proteome</keyword>
<protein>
    <submittedName>
        <fullName evidence="2">Uncharacterized protein</fullName>
    </submittedName>
</protein>
<reference evidence="2" key="1">
    <citation type="submission" date="2021-03" db="EMBL/GenBank/DDBJ databases">
        <title>Antimicrobial resistance genes in bacteria isolated from Japanese honey, and their potential for conferring macrolide and lincosamide resistance in the American foulbrood pathogen Paenibacillus larvae.</title>
        <authorList>
            <person name="Okamoto M."/>
            <person name="Kumagai M."/>
            <person name="Kanamori H."/>
            <person name="Takamatsu D."/>
        </authorList>
    </citation>
    <scope>NUCLEOTIDE SEQUENCE</scope>
    <source>
        <strain evidence="2">J2TS6</strain>
    </source>
</reference>
<accession>A0A919XET2</accession>
<evidence type="ECO:0000313" key="2">
    <source>
        <dbReference type="EMBL" id="GIO30856.1"/>
    </source>
</evidence>
<gene>
    <name evidence="2" type="ORF">J2TS6_19970</name>
</gene>
<evidence type="ECO:0000313" key="3">
    <source>
        <dbReference type="Proteomes" id="UP000679779"/>
    </source>
</evidence>
<feature type="region of interest" description="Disordered" evidence="1">
    <location>
        <begin position="44"/>
        <end position="63"/>
    </location>
</feature>
<comment type="caution">
    <text evidence="2">The sequence shown here is derived from an EMBL/GenBank/DDBJ whole genome shotgun (WGS) entry which is preliminary data.</text>
</comment>
<feature type="compositionally biased region" description="Low complexity" evidence="1">
    <location>
        <begin position="49"/>
        <end position="58"/>
    </location>
</feature>